<organism evidence="3 4">
    <name type="scientific">Kyrpidia spormannii</name>
    <dbReference type="NCBI Taxonomy" id="2055160"/>
    <lineage>
        <taxon>Bacteria</taxon>
        <taxon>Bacillati</taxon>
        <taxon>Bacillota</taxon>
        <taxon>Bacilli</taxon>
        <taxon>Bacillales</taxon>
        <taxon>Alicyclobacillaceae</taxon>
        <taxon>Kyrpidia</taxon>
    </lineage>
</organism>
<evidence type="ECO:0000256" key="1">
    <source>
        <dbReference type="PIRSR" id="PIRSR600888-1"/>
    </source>
</evidence>
<evidence type="ECO:0000256" key="2">
    <source>
        <dbReference type="PIRSR" id="PIRSR600888-3"/>
    </source>
</evidence>
<dbReference type="PANTHER" id="PTHR21047">
    <property type="entry name" value="DTDP-6-DEOXY-D-GLUCOSE-3,5 EPIMERASE"/>
    <property type="match status" value="1"/>
</dbReference>
<dbReference type="EMBL" id="CP024955">
    <property type="protein sequence ID" value="ATY83848.1"/>
    <property type="molecule type" value="Genomic_DNA"/>
</dbReference>
<gene>
    <name evidence="3" type="ORF">CVV65_01740</name>
</gene>
<evidence type="ECO:0000313" key="3">
    <source>
        <dbReference type="EMBL" id="ATY83848.1"/>
    </source>
</evidence>
<feature type="active site" description="Proton donor" evidence="1">
    <location>
        <position position="180"/>
    </location>
</feature>
<dbReference type="AlphaFoldDB" id="A0A2K8N2U3"/>
<dbReference type="Gene3D" id="2.60.120.10">
    <property type="entry name" value="Jelly Rolls"/>
    <property type="match status" value="1"/>
</dbReference>
<feature type="site" description="Participates in a stacking interaction with the thymidine ring of dTDP-4-oxo-6-deoxyglucose" evidence="2">
    <location>
        <position position="186"/>
    </location>
</feature>
<dbReference type="Pfam" id="PF00908">
    <property type="entry name" value="dTDP_sugar_isom"/>
    <property type="match status" value="1"/>
</dbReference>
<dbReference type="InterPro" id="IPR011051">
    <property type="entry name" value="RmlC_Cupin_sf"/>
</dbReference>
<dbReference type="SUPFAM" id="SSF51182">
    <property type="entry name" value="RmlC-like cupins"/>
    <property type="match status" value="1"/>
</dbReference>
<dbReference type="InterPro" id="IPR014710">
    <property type="entry name" value="RmlC-like_jellyroll"/>
</dbReference>
<protein>
    <submittedName>
        <fullName evidence="3">dTDP-4-dehydrorhamnose 3,5-epimerase</fullName>
    </submittedName>
</protein>
<dbReference type="PANTHER" id="PTHR21047:SF2">
    <property type="entry name" value="THYMIDINE DIPHOSPHO-4-KETO-RHAMNOSE 3,5-EPIMERASE"/>
    <property type="match status" value="1"/>
</dbReference>
<dbReference type="Proteomes" id="UP000231932">
    <property type="component" value="Chromosome"/>
</dbReference>
<dbReference type="GO" id="GO:0000271">
    <property type="term" value="P:polysaccharide biosynthetic process"/>
    <property type="evidence" value="ECO:0007669"/>
    <property type="project" value="TreeGrafter"/>
</dbReference>
<dbReference type="KEGG" id="kyr:CVV65_01740"/>
<keyword evidence="4" id="KW-1185">Reference proteome</keyword>
<dbReference type="GO" id="GO:0008830">
    <property type="term" value="F:dTDP-4-dehydrorhamnose 3,5-epimerase activity"/>
    <property type="evidence" value="ECO:0007669"/>
    <property type="project" value="InterPro"/>
</dbReference>
<accession>A0A2K8N2U3</accession>
<evidence type="ECO:0000313" key="4">
    <source>
        <dbReference type="Proteomes" id="UP000231932"/>
    </source>
</evidence>
<dbReference type="GO" id="GO:0019305">
    <property type="term" value="P:dTDP-rhamnose biosynthetic process"/>
    <property type="evidence" value="ECO:0007669"/>
    <property type="project" value="TreeGrafter"/>
</dbReference>
<dbReference type="InterPro" id="IPR000888">
    <property type="entry name" value="RmlC-like"/>
</dbReference>
<name>A0A2K8N2U3_9BACL</name>
<proteinExistence type="predicted"/>
<reference evidence="4" key="1">
    <citation type="submission" date="2017-11" db="EMBL/GenBank/DDBJ databases">
        <title>Complete Genome Sequence of Kyrpidia sp. Strain EA-1, a thermophilic, hydrogen-oxidizing Bacterium, isolated from the Azores.</title>
        <authorList>
            <person name="Reiner J.E."/>
            <person name="Lapp C.J."/>
            <person name="Bunk B."/>
            <person name="Gescher J."/>
        </authorList>
    </citation>
    <scope>NUCLEOTIDE SEQUENCE [LARGE SCALE GENOMIC DNA]</scope>
    <source>
        <strain evidence="4">EA-1</strain>
    </source>
</reference>
<sequence length="211" mass="23931">MAGSASGLCAPRSNRGTERRVRVVNDHALPRLSLNDIGVEYRELVTTQEYGPKPRIEGVQILDLRWFTDDGGAFTELARLDEQGCLAVLPEFQVRQVNYSVVLPGAVKAWHFHFNQEDVWFIPPTVRLLVGLLDVRTSSPTYRNTMRFVMGAGKAQVLYIPRGVAHGVANIWAQDAYMMYLVNQQFDPEQPDENRLPWDVLGDSFWQIQKG</sequence>
<feature type="active site" description="Proton acceptor" evidence="1">
    <location>
        <position position="111"/>
    </location>
</feature>
<dbReference type="GO" id="GO:0005829">
    <property type="term" value="C:cytosol"/>
    <property type="evidence" value="ECO:0007669"/>
    <property type="project" value="TreeGrafter"/>
</dbReference>